<name>A0A0R1HVD5_9LACO</name>
<keyword evidence="1" id="KW-1133">Transmembrane helix</keyword>
<gene>
    <name evidence="2" type="ORF">FC96_GL002513</name>
</gene>
<dbReference type="PATRIC" id="fig|1302272.5.peg.2562"/>
<feature type="transmembrane region" description="Helical" evidence="1">
    <location>
        <begin position="81"/>
        <end position="99"/>
    </location>
</feature>
<reference evidence="2 3" key="1">
    <citation type="journal article" date="2015" name="Genome Announc.">
        <title>Expanding the biotechnology potential of lactobacilli through comparative genomics of 213 strains and associated genera.</title>
        <authorList>
            <person name="Sun Z."/>
            <person name="Harris H.M."/>
            <person name="McCann A."/>
            <person name="Guo C."/>
            <person name="Argimon S."/>
            <person name="Zhang W."/>
            <person name="Yang X."/>
            <person name="Jeffery I.B."/>
            <person name="Cooney J.C."/>
            <person name="Kagawa T.F."/>
            <person name="Liu W."/>
            <person name="Song Y."/>
            <person name="Salvetti E."/>
            <person name="Wrobel A."/>
            <person name="Rasinkangas P."/>
            <person name="Parkhill J."/>
            <person name="Rea M.C."/>
            <person name="O'Sullivan O."/>
            <person name="Ritari J."/>
            <person name="Douillard F.P."/>
            <person name="Paul Ross R."/>
            <person name="Yang R."/>
            <person name="Briner A.E."/>
            <person name="Felis G.E."/>
            <person name="de Vos W.M."/>
            <person name="Barrangou R."/>
            <person name="Klaenhammer T.R."/>
            <person name="Caufield P.W."/>
            <person name="Cui Y."/>
            <person name="Zhang H."/>
            <person name="O'Toole P.W."/>
        </authorList>
    </citation>
    <scope>NUCLEOTIDE SEQUENCE [LARGE SCALE GENOMIC DNA]</scope>
    <source>
        <strain evidence="2 3">JCM 15530</strain>
    </source>
</reference>
<evidence type="ECO:0000313" key="3">
    <source>
        <dbReference type="Proteomes" id="UP000050911"/>
    </source>
</evidence>
<evidence type="ECO:0000313" key="2">
    <source>
        <dbReference type="EMBL" id="KRK47394.1"/>
    </source>
</evidence>
<protein>
    <submittedName>
        <fullName evidence="2">Uncharacterized protein</fullName>
    </submittedName>
</protein>
<keyword evidence="1" id="KW-0472">Membrane</keyword>
<dbReference type="Proteomes" id="UP000050911">
    <property type="component" value="Unassembled WGS sequence"/>
</dbReference>
<sequence>MVFLMTVMTNFWTKMFDRDEPAGLAEFTLYFLIYSSILSAHYLVKTPAILHLFLAGATLIMAFPYAMLLIRRYRSITIPKWFATAYAIFLITVWLIILFVSGHDLLNIPLGLLAFTFPGFYPQPHRSQKTSETSRASDVHH</sequence>
<proteinExistence type="predicted"/>
<organism evidence="2 3">
    <name type="scientific">Secundilactobacillus kimchicus JCM 15530</name>
    <dbReference type="NCBI Taxonomy" id="1302272"/>
    <lineage>
        <taxon>Bacteria</taxon>
        <taxon>Bacillati</taxon>
        <taxon>Bacillota</taxon>
        <taxon>Bacilli</taxon>
        <taxon>Lactobacillales</taxon>
        <taxon>Lactobacillaceae</taxon>
        <taxon>Secundilactobacillus</taxon>
    </lineage>
</organism>
<comment type="caution">
    <text evidence="2">The sequence shown here is derived from an EMBL/GenBank/DDBJ whole genome shotgun (WGS) entry which is preliminary data.</text>
</comment>
<feature type="transmembrane region" description="Helical" evidence="1">
    <location>
        <begin position="21"/>
        <end position="43"/>
    </location>
</feature>
<keyword evidence="1" id="KW-0812">Transmembrane</keyword>
<dbReference type="EMBL" id="AZCX01000009">
    <property type="protein sequence ID" value="KRK47394.1"/>
    <property type="molecule type" value="Genomic_DNA"/>
</dbReference>
<dbReference type="AlphaFoldDB" id="A0A0R1HVD5"/>
<evidence type="ECO:0000256" key="1">
    <source>
        <dbReference type="SAM" id="Phobius"/>
    </source>
</evidence>
<feature type="transmembrane region" description="Helical" evidence="1">
    <location>
        <begin position="49"/>
        <end position="69"/>
    </location>
</feature>
<keyword evidence="3" id="KW-1185">Reference proteome</keyword>
<accession>A0A0R1HVD5</accession>